<dbReference type="OMA" id="QDSINTH"/>
<evidence type="ECO:0000313" key="2">
    <source>
        <dbReference type="EMBL" id="SJK99235.1"/>
    </source>
</evidence>
<feature type="compositionally biased region" description="Acidic residues" evidence="1">
    <location>
        <begin position="427"/>
        <end position="455"/>
    </location>
</feature>
<gene>
    <name evidence="2" type="ORF">ARMOST_02526</name>
</gene>
<dbReference type="AlphaFoldDB" id="A0A284QRZ2"/>
<feature type="region of interest" description="Disordered" evidence="1">
    <location>
        <begin position="148"/>
        <end position="167"/>
    </location>
</feature>
<evidence type="ECO:0000313" key="3">
    <source>
        <dbReference type="Proteomes" id="UP000219338"/>
    </source>
</evidence>
<dbReference type="Proteomes" id="UP000219338">
    <property type="component" value="Unassembled WGS sequence"/>
</dbReference>
<organism evidence="2 3">
    <name type="scientific">Armillaria ostoyae</name>
    <name type="common">Armillaria root rot fungus</name>
    <dbReference type="NCBI Taxonomy" id="47428"/>
    <lineage>
        <taxon>Eukaryota</taxon>
        <taxon>Fungi</taxon>
        <taxon>Dikarya</taxon>
        <taxon>Basidiomycota</taxon>
        <taxon>Agaricomycotina</taxon>
        <taxon>Agaricomycetes</taxon>
        <taxon>Agaricomycetidae</taxon>
        <taxon>Agaricales</taxon>
        <taxon>Marasmiineae</taxon>
        <taxon>Physalacriaceae</taxon>
        <taxon>Armillaria</taxon>
    </lineage>
</organism>
<feature type="compositionally biased region" description="Acidic residues" evidence="1">
    <location>
        <begin position="383"/>
        <end position="419"/>
    </location>
</feature>
<dbReference type="EMBL" id="FUEG01000002">
    <property type="protein sequence ID" value="SJK99235.1"/>
    <property type="molecule type" value="Genomic_DNA"/>
</dbReference>
<reference evidence="3" key="1">
    <citation type="journal article" date="2017" name="Nat. Ecol. Evol.">
        <title>Genome expansion and lineage-specific genetic innovations in the forest pathogenic fungi Armillaria.</title>
        <authorList>
            <person name="Sipos G."/>
            <person name="Prasanna A.N."/>
            <person name="Walter M.C."/>
            <person name="O'Connor E."/>
            <person name="Balint B."/>
            <person name="Krizsan K."/>
            <person name="Kiss B."/>
            <person name="Hess J."/>
            <person name="Varga T."/>
            <person name="Slot J."/>
            <person name="Riley R."/>
            <person name="Boka B."/>
            <person name="Rigling D."/>
            <person name="Barry K."/>
            <person name="Lee J."/>
            <person name="Mihaltcheva S."/>
            <person name="LaButti K."/>
            <person name="Lipzen A."/>
            <person name="Waldron R."/>
            <person name="Moloney N.M."/>
            <person name="Sperisen C."/>
            <person name="Kredics L."/>
            <person name="Vagvoelgyi C."/>
            <person name="Patrignani A."/>
            <person name="Fitzpatrick D."/>
            <person name="Nagy I."/>
            <person name="Doyle S."/>
            <person name="Anderson J.B."/>
            <person name="Grigoriev I.V."/>
            <person name="Gueldener U."/>
            <person name="Muensterkoetter M."/>
            <person name="Nagy L.G."/>
        </authorList>
    </citation>
    <scope>NUCLEOTIDE SEQUENCE [LARGE SCALE GENOMIC DNA]</scope>
    <source>
        <strain evidence="3">C18/9</strain>
    </source>
</reference>
<sequence length="462" mass="53107">MSLLVFEKWTSALGTLMRKFKRNVDSLDTCEIPKEREARARQQINASKKKGTTPKKKIVTAKLRKTFSLLTYKYHAMGDYPAMICAFGTTDSYSTQSGELEHRRVKRFYGQTNKNKTFAKQISLHVQRQERLREMQCWIELNDTRRANRPMPIQDGSEPLPYTNPHEHHHMSMSLNLACSDFLPKLKDHILSRLTGHDTDTFTDTHRLNLIIIDNRVYSHQILRINFTSYDVRRNQDTINPRTHSDIIMLSSDLDDEHSHPYLYARVIGIFHAKVRYVGIHSQDHSAKIVQFLWVRWYAFDSSVPSGFKAKRLPCLGFLPGDDPLAFGFVDPAHVLHACHIMPAYHYGLTSDILPPSISRRFNEKDVDWIQYYVNINPEEEFEADLSDASEEPPLEASDGEFSGEDVGEDDSDLEESETTDAGSREENDDDDPPSDGDYFELNEAEEDDIFDDEGLCGFSTL</sequence>
<name>A0A284QRZ2_ARMOS</name>
<protein>
    <submittedName>
        <fullName evidence="2">Uncharacterized protein</fullName>
    </submittedName>
</protein>
<accession>A0A284QRZ2</accession>
<dbReference type="STRING" id="47428.A0A284QRZ2"/>
<keyword evidence="3" id="KW-1185">Reference proteome</keyword>
<proteinExistence type="predicted"/>
<dbReference type="OrthoDB" id="3267098at2759"/>
<feature type="region of interest" description="Disordered" evidence="1">
    <location>
        <begin position="383"/>
        <end position="462"/>
    </location>
</feature>
<evidence type="ECO:0000256" key="1">
    <source>
        <dbReference type="SAM" id="MobiDB-lite"/>
    </source>
</evidence>